<dbReference type="Pfam" id="PF07732">
    <property type="entry name" value="Cu-oxidase_3"/>
    <property type="match status" value="1"/>
</dbReference>
<organism evidence="8 9">
    <name type="scientific">Thalassobacterium sedimentorum</name>
    <dbReference type="NCBI Taxonomy" id="3041258"/>
    <lineage>
        <taxon>Bacteria</taxon>
        <taxon>Pseudomonadati</taxon>
        <taxon>Verrucomicrobiota</taxon>
        <taxon>Opitutia</taxon>
        <taxon>Puniceicoccales</taxon>
        <taxon>Coraliomargaritaceae</taxon>
        <taxon>Thalassobacterium</taxon>
    </lineage>
</organism>
<dbReference type="NCBIfam" id="TIGR01480">
    <property type="entry name" value="copper_res_A"/>
    <property type="match status" value="1"/>
</dbReference>
<dbReference type="PROSITE" id="PS00080">
    <property type="entry name" value="MULTICOPPER_OXIDASE2"/>
    <property type="match status" value="1"/>
</dbReference>
<feature type="region of interest" description="Disordered" evidence="4">
    <location>
        <begin position="398"/>
        <end position="420"/>
    </location>
</feature>
<proteinExistence type="predicted"/>
<dbReference type="CDD" id="cd13896">
    <property type="entry name" value="CuRO_3_CopA"/>
    <property type="match status" value="1"/>
</dbReference>
<dbReference type="Pfam" id="PF07731">
    <property type="entry name" value="Cu-oxidase_2"/>
    <property type="match status" value="1"/>
</dbReference>
<evidence type="ECO:0000259" key="6">
    <source>
        <dbReference type="Pfam" id="PF07731"/>
    </source>
</evidence>
<keyword evidence="2" id="KW-0560">Oxidoreductase</keyword>
<name>A0ABU1AKE4_9BACT</name>
<dbReference type="PROSITE" id="PS51318">
    <property type="entry name" value="TAT"/>
    <property type="match status" value="1"/>
</dbReference>
<protein>
    <submittedName>
        <fullName evidence="8">Copper resistance system multicopper oxidase</fullName>
    </submittedName>
</protein>
<dbReference type="InterPro" id="IPR008972">
    <property type="entry name" value="Cupredoxin"/>
</dbReference>
<feature type="domain" description="Plastocyanin-like" evidence="7">
    <location>
        <begin position="65"/>
        <end position="169"/>
    </location>
</feature>
<evidence type="ECO:0000259" key="5">
    <source>
        <dbReference type="Pfam" id="PF00394"/>
    </source>
</evidence>
<feature type="domain" description="Plastocyanin-like" evidence="5">
    <location>
        <begin position="249"/>
        <end position="341"/>
    </location>
</feature>
<evidence type="ECO:0000313" key="9">
    <source>
        <dbReference type="Proteomes" id="UP001243717"/>
    </source>
</evidence>
<sequence>MEKINRRQFVGRLGAGVFVTSLGGLLPRPLWAEPGAAAADLLKLTPQSRYDLDIAYQPFYLNGQKEAVQATAINGTVPGPLMHWREGDTVELNVTNSLMDTEHSSIHWHGILVPFAMDGVPGVNFDGIRPGETFTYRYKLVQSGTYWYHSHSAFQEQTGTYGPLIIEPRGGDPIRADRDYTVMLSDWTSDGPHAAFRNVTMNDGYYNYQQRTVGDLFKDFKERGIKDTVADRLAWGKMRMSPVDLAGITGAEYTYLMNGLAPDSNWTALFNPGETVRLRFINSAAMSTFDVRIPGLDMQVVMVDGKAVKPVDIHEFRISVAETYDVLVRPKKDQPFTIFAESLDRSGYARGTLAPQMGLSASVPDLRERPVRRLDDIGMGMMGQKIFGGGGMDHGSMKMDSGKQHGPETTTPDIPGPIGPEPFVPDDNVNTAMIVMNPKDRVSEPGIGLGDDGWKVLTYADMVSDAPQQYKPEVDREMTINITANMERFMFSFDGKKYSEHPGPYNFRHNERLRLWLVNHTMMEHPIHLHGMWMQIENGQPHDSIPYKHTILVKPGEKISALITPIEKGDWAFHCHLLYHMEAGMFQVVRVS</sequence>
<evidence type="ECO:0000256" key="4">
    <source>
        <dbReference type="SAM" id="MobiDB-lite"/>
    </source>
</evidence>
<dbReference type="Proteomes" id="UP001243717">
    <property type="component" value="Unassembled WGS sequence"/>
</dbReference>
<evidence type="ECO:0000259" key="7">
    <source>
        <dbReference type="Pfam" id="PF07732"/>
    </source>
</evidence>
<evidence type="ECO:0000256" key="1">
    <source>
        <dbReference type="ARBA" id="ARBA00022723"/>
    </source>
</evidence>
<keyword evidence="9" id="KW-1185">Reference proteome</keyword>
<dbReference type="InterPro" id="IPR006311">
    <property type="entry name" value="TAT_signal"/>
</dbReference>
<dbReference type="SUPFAM" id="SSF49503">
    <property type="entry name" value="Cupredoxins"/>
    <property type="match status" value="3"/>
</dbReference>
<evidence type="ECO:0000256" key="2">
    <source>
        <dbReference type="ARBA" id="ARBA00023002"/>
    </source>
</evidence>
<evidence type="ECO:0000256" key="3">
    <source>
        <dbReference type="ARBA" id="ARBA00023008"/>
    </source>
</evidence>
<dbReference type="InterPro" id="IPR006376">
    <property type="entry name" value="Cu-R_CopA"/>
</dbReference>
<feature type="domain" description="Plastocyanin-like" evidence="6">
    <location>
        <begin position="477"/>
        <end position="591"/>
    </location>
</feature>
<evidence type="ECO:0000313" key="8">
    <source>
        <dbReference type="EMBL" id="MDQ8195294.1"/>
    </source>
</evidence>
<dbReference type="Gene3D" id="2.60.40.420">
    <property type="entry name" value="Cupredoxins - blue copper proteins"/>
    <property type="match status" value="3"/>
</dbReference>
<dbReference type="Pfam" id="PF00394">
    <property type="entry name" value="Cu-oxidase"/>
    <property type="match status" value="1"/>
</dbReference>
<accession>A0ABU1AKE4</accession>
<dbReference type="InterPro" id="IPR002355">
    <property type="entry name" value="Cu_oxidase_Cu_BS"/>
</dbReference>
<dbReference type="InterPro" id="IPR034279">
    <property type="entry name" value="CuRO_3_CopA"/>
</dbReference>
<keyword evidence="3" id="KW-0186">Copper</keyword>
<gene>
    <name evidence="8" type="ORF">QEH59_12715</name>
</gene>
<dbReference type="InterPro" id="IPR001117">
    <property type="entry name" value="Cu-oxidase_2nd"/>
</dbReference>
<dbReference type="PANTHER" id="PTHR11709">
    <property type="entry name" value="MULTI-COPPER OXIDASE"/>
    <property type="match status" value="1"/>
</dbReference>
<dbReference type="InterPro" id="IPR045087">
    <property type="entry name" value="Cu-oxidase_fam"/>
</dbReference>
<keyword evidence="1" id="KW-0479">Metal-binding</keyword>
<dbReference type="InterPro" id="IPR011707">
    <property type="entry name" value="Cu-oxidase-like_N"/>
</dbReference>
<comment type="caution">
    <text evidence="8">The sequence shown here is derived from an EMBL/GenBank/DDBJ whole genome shotgun (WGS) entry which is preliminary data.</text>
</comment>
<dbReference type="InterPro" id="IPR034282">
    <property type="entry name" value="CuRO_2_CopA"/>
</dbReference>
<reference evidence="8 9" key="1">
    <citation type="submission" date="2023-04" db="EMBL/GenBank/DDBJ databases">
        <title>A novel bacteria isolated from coastal sediment.</title>
        <authorList>
            <person name="Liu X.-J."/>
            <person name="Du Z.-J."/>
        </authorList>
    </citation>
    <scope>NUCLEOTIDE SEQUENCE [LARGE SCALE GENOMIC DNA]</scope>
    <source>
        <strain evidence="8 9">SDUM461004</strain>
    </source>
</reference>
<dbReference type="RefSeq" id="WP_308985750.1">
    <property type="nucleotide sequence ID" value="NZ_JARXIC010000021.1"/>
</dbReference>
<dbReference type="CDD" id="cd13874">
    <property type="entry name" value="CuRO_2_CopA"/>
    <property type="match status" value="1"/>
</dbReference>
<dbReference type="EMBL" id="JARXIC010000021">
    <property type="protein sequence ID" value="MDQ8195294.1"/>
    <property type="molecule type" value="Genomic_DNA"/>
</dbReference>
<dbReference type="PANTHER" id="PTHR11709:SF394">
    <property type="entry name" value="FI03373P-RELATED"/>
    <property type="match status" value="1"/>
</dbReference>
<dbReference type="InterPro" id="IPR011706">
    <property type="entry name" value="Cu-oxidase_C"/>
</dbReference>